<dbReference type="Pfam" id="PF13517">
    <property type="entry name" value="FG-GAP_3"/>
    <property type="match status" value="3"/>
</dbReference>
<proteinExistence type="predicted"/>
<evidence type="ECO:0000313" key="4">
    <source>
        <dbReference type="Proteomes" id="UP000767446"/>
    </source>
</evidence>
<organism evidence="3 4">
    <name type="scientific">Gomphosphaeria aponina SAG 52.96 = DSM 107014</name>
    <dbReference type="NCBI Taxonomy" id="1521640"/>
    <lineage>
        <taxon>Bacteria</taxon>
        <taxon>Bacillati</taxon>
        <taxon>Cyanobacteriota</taxon>
        <taxon>Cyanophyceae</taxon>
        <taxon>Oscillatoriophycideae</taxon>
        <taxon>Chroococcales</taxon>
        <taxon>Gomphosphaeriaceae</taxon>
        <taxon>Gomphosphaeria</taxon>
    </lineage>
</organism>
<reference evidence="3" key="1">
    <citation type="submission" date="2021-02" db="EMBL/GenBank/DDBJ databases">
        <title>Metagenome analyses of Stigonema ocellatum DSM 106950, Chlorogloea purpurea SAG 13.99 and Gomphosphaeria aponina DSM 107014.</title>
        <authorList>
            <person name="Marter P."/>
            <person name="Huang S."/>
        </authorList>
    </citation>
    <scope>NUCLEOTIDE SEQUENCE</scope>
    <source>
        <strain evidence="3">JP213</strain>
    </source>
</reference>
<dbReference type="SUPFAM" id="SSF69318">
    <property type="entry name" value="Integrin alpha N-terminal domain"/>
    <property type="match status" value="2"/>
</dbReference>
<dbReference type="PRINTS" id="PR00313">
    <property type="entry name" value="CABNDNGRPT"/>
</dbReference>
<dbReference type="Gene3D" id="2.130.10.130">
    <property type="entry name" value="Integrin alpha, N-terminal"/>
    <property type="match status" value="2"/>
</dbReference>
<dbReference type="SUPFAM" id="SSF51120">
    <property type="entry name" value="beta-Roll"/>
    <property type="match status" value="1"/>
</dbReference>
<protein>
    <submittedName>
        <fullName evidence="3">VCBS repeat-containing protein</fullName>
    </submittedName>
</protein>
<accession>A0A941JPI0</accession>
<dbReference type="PANTHER" id="PTHR16026:SF0">
    <property type="entry name" value="CARTILAGE ACIDIC PROTEIN 1"/>
    <property type="match status" value="1"/>
</dbReference>
<evidence type="ECO:0000259" key="2">
    <source>
        <dbReference type="Pfam" id="PF07593"/>
    </source>
</evidence>
<name>A0A941JPI0_9CHRO</name>
<dbReference type="InterPro" id="IPR011519">
    <property type="entry name" value="UnbV_ASPIC"/>
</dbReference>
<dbReference type="InterPro" id="IPR028994">
    <property type="entry name" value="Integrin_alpha_N"/>
</dbReference>
<dbReference type="Pfam" id="PF00353">
    <property type="entry name" value="HemolysinCabind"/>
    <property type="match status" value="2"/>
</dbReference>
<keyword evidence="1" id="KW-0732">Signal</keyword>
<sequence>MTINFQEVPRTQSGIKGKGNRTYGGAWGDFNGDNYPDLWVNNHGQPGVLYLNNGDGTFKNVTNQVFVKKPTGDEHGTAWIDFDNDGDQDLIQIVGGGKGLRVGPEFANRLYVNNGGKLEELANSLGVDYPLARGRSPLWLDFNNDGLLDLIVGAIPRQDNLEAPPKIFQQNSDGTFEDASAITGFELDSAPISFLSDLSRDGNLDLTAKSDIFRVYDIKSIPFIDITSQTIPSSVLTFNLATADFNNDLLPDIYLTKKVEGDSDFEQAGKNKILSILQAEKNEKGISLNTSGEITFDLIAQGYSSVPLNQVYIGTEGINPTAWEFTLSPKDPDVVGIFPHTPGVDRGIYIGYNPNLQRWDLLLSNPAQSMTDEELENPNMLIAFIDTNQTIVNTRAIGFQANSQPPGDQLLINTAQGLIDKSEEAGINTIPINGYSVVAGDFDNDMDQDIYIVTTSSLGNTPNILYENQGDGTFILVPNAGGAAGTDIGQGDFVMTADYDLDGFLDLFVANGGGPRTPLNNNAPYQLFQNQGNSNHWLQVDLQGLVSNRDGIGARVFATAGGITQLREQSSGINHQSQNHQRLHFGLGNNVNVEQLVVNFPSGRTLLVKNIPADQLVRVIEPGGSSKDNIMGGISNDIISGNGSNDTLTGETGNDYLAGNGGNDSLIGGSGNDQLWGSNGNDFLNGEQGRDFLNGGLGNDVFLLQPNRGADNITDFQDGQDKFQLTASLTFELLNIKQVNNNTQITRASNNQVLAILLNIDASTIDASDFI</sequence>
<dbReference type="Gene3D" id="2.150.10.10">
    <property type="entry name" value="Serralysin-like metalloprotease, C-terminal"/>
    <property type="match status" value="2"/>
</dbReference>
<dbReference type="PANTHER" id="PTHR16026">
    <property type="entry name" value="CARTILAGE ACIDIC PROTEIN 1"/>
    <property type="match status" value="1"/>
</dbReference>
<gene>
    <name evidence="3" type="ORF">DSM107014_06885</name>
</gene>
<comment type="caution">
    <text evidence="3">The sequence shown here is derived from an EMBL/GenBank/DDBJ whole genome shotgun (WGS) entry which is preliminary data.</text>
</comment>
<dbReference type="InterPro" id="IPR027039">
    <property type="entry name" value="Crtac1"/>
</dbReference>
<dbReference type="InterPro" id="IPR001343">
    <property type="entry name" value="Hemolysn_Ca-bd"/>
</dbReference>
<dbReference type="InterPro" id="IPR018511">
    <property type="entry name" value="Hemolysin-typ_Ca-bd_CS"/>
</dbReference>
<dbReference type="InterPro" id="IPR013517">
    <property type="entry name" value="FG-GAP"/>
</dbReference>
<evidence type="ECO:0000256" key="1">
    <source>
        <dbReference type="ARBA" id="ARBA00022729"/>
    </source>
</evidence>
<dbReference type="Proteomes" id="UP000767446">
    <property type="component" value="Unassembled WGS sequence"/>
</dbReference>
<dbReference type="PROSITE" id="PS00330">
    <property type="entry name" value="HEMOLYSIN_CALCIUM"/>
    <property type="match status" value="1"/>
</dbReference>
<dbReference type="EMBL" id="JADQBC010000037">
    <property type="protein sequence ID" value="MBR8827623.1"/>
    <property type="molecule type" value="Genomic_DNA"/>
</dbReference>
<evidence type="ECO:0000313" key="3">
    <source>
        <dbReference type="EMBL" id="MBR8827623.1"/>
    </source>
</evidence>
<dbReference type="InterPro" id="IPR011049">
    <property type="entry name" value="Serralysin-like_metalloprot_C"/>
</dbReference>
<dbReference type="GO" id="GO:0005509">
    <property type="term" value="F:calcium ion binding"/>
    <property type="evidence" value="ECO:0007669"/>
    <property type="project" value="InterPro"/>
</dbReference>
<dbReference type="Pfam" id="PF07593">
    <property type="entry name" value="UnbV_ASPIC"/>
    <property type="match status" value="1"/>
</dbReference>
<feature type="domain" description="ASPIC/UnbV" evidence="2">
    <location>
        <begin position="551"/>
        <end position="617"/>
    </location>
</feature>
<dbReference type="AlphaFoldDB" id="A0A941JPI0"/>